<dbReference type="PANTHER" id="PTHR33768">
    <property type="entry name" value="MIP11318P"/>
    <property type="match status" value="1"/>
</dbReference>
<accession>A0A177WCT0</accession>
<dbReference type="Pfam" id="PF13879">
    <property type="entry name" value="Hmw_CFAP97"/>
    <property type="match status" value="1"/>
</dbReference>
<feature type="region of interest" description="Disordered" evidence="2">
    <location>
        <begin position="108"/>
        <end position="128"/>
    </location>
</feature>
<dbReference type="STRING" id="403673.A0A177WCT0"/>
<dbReference type="VEuPathDB" id="FungiDB:BDEG_21422"/>
<gene>
    <name evidence="3" type="ORF">BDEG_21422</name>
</gene>
<organism evidence="3 4">
    <name type="scientific">Batrachochytrium dendrobatidis (strain JEL423)</name>
    <dbReference type="NCBI Taxonomy" id="403673"/>
    <lineage>
        <taxon>Eukaryota</taxon>
        <taxon>Fungi</taxon>
        <taxon>Fungi incertae sedis</taxon>
        <taxon>Chytridiomycota</taxon>
        <taxon>Chytridiomycota incertae sedis</taxon>
        <taxon>Chytridiomycetes</taxon>
        <taxon>Rhizophydiales</taxon>
        <taxon>Rhizophydiales incertae sedis</taxon>
        <taxon>Batrachochytrium</taxon>
    </lineage>
</organism>
<dbReference type="eggNOG" id="ENOG502S44E">
    <property type="taxonomic scope" value="Eukaryota"/>
</dbReference>
<dbReference type="PANTHER" id="PTHR33768:SF3">
    <property type="entry name" value="MIP11318P"/>
    <property type="match status" value="1"/>
</dbReference>
<evidence type="ECO:0000256" key="2">
    <source>
        <dbReference type="SAM" id="MobiDB-lite"/>
    </source>
</evidence>
<reference evidence="3 4" key="2">
    <citation type="submission" date="2016-05" db="EMBL/GenBank/DDBJ databases">
        <title>Lineage-specific infection strategies underlie the spectrum of fungal disease in amphibians.</title>
        <authorList>
            <person name="Cuomo C.A."/>
            <person name="Farrer R.A."/>
            <person name="James T."/>
            <person name="Longcore J."/>
            <person name="Birren B."/>
        </authorList>
    </citation>
    <scope>NUCLEOTIDE SEQUENCE [LARGE SCALE GENOMIC DNA]</scope>
    <source>
        <strain evidence="3 4">JEL423</strain>
    </source>
</reference>
<feature type="compositionally biased region" description="Polar residues" evidence="2">
    <location>
        <begin position="426"/>
        <end position="441"/>
    </location>
</feature>
<reference evidence="3 4" key="1">
    <citation type="submission" date="2006-10" db="EMBL/GenBank/DDBJ databases">
        <title>The Genome Sequence of Batrachochytrium dendrobatidis JEL423.</title>
        <authorList>
            <consortium name="The Broad Institute Genome Sequencing Platform"/>
            <person name="Birren B."/>
            <person name="Lander E."/>
            <person name="Galagan J."/>
            <person name="Cuomo C."/>
            <person name="Devon K."/>
            <person name="Jaffe D."/>
            <person name="Butler J."/>
            <person name="Alvarez P."/>
            <person name="Gnerre S."/>
            <person name="Grabherr M."/>
            <person name="Kleber M."/>
            <person name="Mauceli E."/>
            <person name="Brockman W."/>
            <person name="Young S."/>
            <person name="LaButti K."/>
            <person name="Sykes S."/>
            <person name="DeCaprio D."/>
            <person name="Crawford M."/>
            <person name="Koehrsen M."/>
            <person name="Engels R."/>
            <person name="Montgomery P."/>
            <person name="Pearson M."/>
            <person name="Howarth C."/>
            <person name="Larson L."/>
            <person name="White J."/>
            <person name="O'Leary S."/>
            <person name="Kodira C."/>
            <person name="Zeng Q."/>
            <person name="Yandava C."/>
            <person name="Alvarado L."/>
            <person name="Longcore J."/>
            <person name="James T."/>
        </authorList>
    </citation>
    <scope>NUCLEOTIDE SEQUENCE [LARGE SCALE GENOMIC DNA]</scope>
    <source>
        <strain evidence="3 4">JEL423</strain>
    </source>
</reference>
<dbReference type="InterPro" id="IPR029488">
    <property type="entry name" value="Hmw/CFAP97"/>
</dbReference>
<evidence type="ECO:0000256" key="1">
    <source>
        <dbReference type="ARBA" id="ARBA00008315"/>
    </source>
</evidence>
<name>A0A177WCT0_BATDL</name>
<dbReference type="EMBL" id="DS022300">
    <property type="protein sequence ID" value="OAJ37400.1"/>
    <property type="molecule type" value="Genomic_DNA"/>
</dbReference>
<comment type="similarity">
    <text evidence="1">Belongs to the CFAP97 family.</text>
</comment>
<sequence>MVDTVASSTTPHVYLSAKEDLSRSSRSMDSFDICFQEQISYFEKATTPGSQKISTARPKSARIRQQPKPDLLITSLPSTPISHHRLFHSRKKLNTEANNSNASMVISQKNTRPCSAPNRPATSDDKSIASNPMVNVYDQPQSQSNTARPVTARLHSKNCTSQALASLISNTSRSAYTYPTSHSRPDHCDASDIDSSPTRSVASVGLLGKSLPPPNPTTAHKRYTSVYPCSSKILAQKWDEAARKKHADKIKSMKSCVDNAPSKRMAHLDVPSKKLLNKQETLKKIEKENLMLLERMRRMFSTPSSYTLISPRLKQERAHKTKVGQQKRIDIHDQISKENSVLLQRVENKQGFYQVKDYVRDRKQHLQYLVNMTRFPEAYQGALRREHLSVSKPSTANHTKNNCNHHFKHNNASHSSKSAKPHQVKQENLSTSTLDNTTGSYHKNIANPKFQKPESTTLSQHVSSIEQLQNHCHLKSAQSQGDLKSNSVQTNGPVSKSSPELGILKQDDAAFWYDFEDFEDDRLAGTAPLEYQSAPIVGIPFMLHETKPAHGSELSVSVSGESAKESPVLSVQELQLDESAKDHSSLAASFNSLESFN</sequence>
<dbReference type="OrthoDB" id="2163395at2759"/>
<feature type="compositionally biased region" description="Basic residues" evidence="2">
    <location>
        <begin position="403"/>
        <end position="423"/>
    </location>
</feature>
<dbReference type="InterPro" id="IPR038792">
    <property type="entry name" value="CFAP97D1/2"/>
</dbReference>
<protein>
    <submittedName>
        <fullName evidence="3">Uncharacterized protein</fullName>
    </submittedName>
</protein>
<dbReference type="AlphaFoldDB" id="A0A177WCT0"/>
<proteinExistence type="inferred from homology"/>
<evidence type="ECO:0000313" key="4">
    <source>
        <dbReference type="Proteomes" id="UP000077115"/>
    </source>
</evidence>
<feature type="compositionally biased region" description="Polar residues" evidence="2">
    <location>
        <begin position="453"/>
        <end position="498"/>
    </location>
</feature>
<evidence type="ECO:0000313" key="3">
    <source>
        <dbReference type="EMBL" id="OAJ37400.1"/>
    </source>
</evidence>
<feature type="region of interest" description="Disordered" evidence="2">
    <location>
        <begin position="393"/>
        <end position="500"/>
    </location>
</feature>
<dbReference type="Proteomes" id="UP000077115">
    <property type="component" value="Unassembled WGS sequence"/>
</dbReference>
<feature type="region of interest" description="Disordered" evidence="2">
    <location>
        <begin position="176"/>
        <end position="200"/>
    </location>
</feature>